<accession>A0ABQ3XLT0</accession>
<evidence type="ECO:0000313" key="1">
    <source>
        <dbReference type="EMBL" id="GID59446.1"/>
    </source>
</evidence>
<reference evidence="1 2" key="1">
    <citation type="submission" date="2021-01" db="EMBL/GenBank/DDBJ databases">
        <title>Whole genome shotgun sequence of Actinoplanes couchii NBRC 106145.</title>
        <authorList>
            <person name="Komaki H."/>
            <person name="Tamura T."/>
        </authorList>
    </citation>
    <scope>NUCLEOTIDE SEQUENCE [LARGE SCALE GENOMIC DNA]</scope>
    <source>
        <strain evidence="1 2">NBRC 106145</strain>
    </source>
</reference>
<dbReference type="EMBL" id="BOMG01000097">
    <property type="protein sequence ID" value="GID59446.1"/>
    <property type="molecule type" value="Genomic_DNA"/>
</dbReference>
<gene>
    <name evidence="1" type="ORF">Aco03nite_078500</name>
</gene>
<protein>
    <recommendedName>
        <fullName evidence="3">Thiopeptide-type bacteriocin biosynthesis domain-containing protein</fullName>
    </recommendedName>
</protein>
<evidence type="ECO:0000313" key="2">
    <source>
        <dbReference type="Proteomes" id="UP000612282"/>
    </source>
</evidence>
<keyword evidence="2" id="KW-1185">Reference proteome</keyword>
<dbReference type="RefSeq" id="WP_203805549.1">
    <property type="nucleotide sequence ID" value="NZ_BAAAQE010000112.1"/>
</dbReference>
<organism evidence="1 2">
    <name type="scientific">Actinoplanes couchii</name>
    <dbReference type="NCBI Taxonomy" id="403638"/>
    <lineage>
        <taxon>Bacteria</taxon>
        <taxon>Bacillati</taxon>
        <taxon>Actinomycetota</taxon>
        <taxon>Actinomycetes</taxon>
        <taxon>Micromonosporales</taxon>
        <taxon>Micromonosporaceae</taxon>
        <taxon>Actinoplanes</taxon>
    </lineage>
</organism>
<sequence length="271" mass="30192">MGSDAEIYVFDYRRYRGEVVPALLDLLRGGEPGGYLTAFVRDTVTGHRLDFGSRWPEISGRLRGEPARWCRLLGDDLRFSGVHRAGRDLICPDGALCALHRDPDGLENLNVLFEALVCSRCLDRPQFIGRGFDPYDYWPLLDAFGVPAGDRVRRLLSMLCSRGAILGYPAGATEGVHGWLTEPETAELAHRLSALPLPQFEATYPAMRDLHYASLIRTARARLGEYDDGPGWTELSLSFVRTVATVAAAEGRAVLWGNDVGYDHWIDHFLD</sequence>
<name>A0ABQ3XLT0_9ACTN</name>
<proteinExistence type="predicted"/>
<comment type="caution">
    <text evidence="1">The sequence shown here is derived from an EMBL/GenBank/DDBJ whole genome shotgun (WGS) entry which is preliminary data.</text>
</comment>
<dbReference type="Proteomes" id="UP000612282">
    <property type="component" value="Unassembled WGS sequence"/>
</dbReference>
<evidence type="ECO:0008006" key="3">
    <source>
        <dbReference type="Google" id="ProtNLM"/>
    </source>
</evidence>